<comment type="subcellular location">
    <subcellularLocation>
        <location evidence="1">Membrane</location>
        <topology evidence="1">Multi-pass membrane protein</topology>
    </subcellularLocation>
</comment>
<evidence type="ECO:0000313" key="9">
    <source>
        <dbReference type="Proteomes" id="UP001153620"/>
    </source>
</evidence>
<evidence type="ECO:0000256" key="2">
    <source>
        <dbReference type="ARBA" id="ARBA00022692"/>
    </source>
</evidence>
<protein>
    <submittedName>
        <fullName evidence="8">Uncharacterized protein</fullName>
    </submittedName>
</protein>
<name>A0A9P0J6P7_9DIPT</name>
<dbReference type="GO" id="GO:0016887">
    <property type="term" value="F:ATP hydrolysis activity"/>
    <property type="evidence" value="ECO:0007669"/>
    <property type="project" value="InterPro"/>
</dbReference>
<feature type="transmembrane region" description="Helical" evidence="5">
    <location>
        <begin position="450"/>
        <end position="472"/>
    </location>
</feature>
<dbReference type="GO" id="GO:0005524">
    <property type="term" value="F:ATP binding"/>
    <property type="evidence" value="ECO:0007669"/>
    <property type="project" value="InterPro"/>
</dbReference>
<dbReference type="InterPro" id="IPR013525">
    <property type="entry name" value="ABC2_TM"/>
</dbReference>
<organism evidence="8 9">
    <name type="scientific">Chironomus riparius</name>
    <dbReference type="NCBI Taxonomy" id="315576"/>
    <lineage>
        <taxon>Eukaryota</taxon>
        <taxon>Metazoa</taxon>
        <taxon>Ecdysozoa</taxon>
        <taxon>Arthropoda</taxon>
        <taxon>Hexapoda</taxon>
        <taxon>Insecta</taxon>
        <taxon>Pterygota</taxon>
        <taxon>Neoptera</taxon>
        <taxon>Endopterygota</taxon>
        <taxon>Diptera</taxon>
        <taxon>Nematocera</taxon>
        <taxon>Chironomoidea</taxon>
        <taxon>Chironomidae</taxon>
        <taxon>Chironominae</taxon>
        <taxon>Chironomus</taxon>
    </lineage>
</organism>
<accession>A0A9P0J6P7</accession>
<keyword evidence="2 5" id="KW-0812">Transmembrane</keyword>
<sequence length="601" mass="68469">MPQEIAVLQKFTAKETLNFFGVLNGVDANKIKERTNFLSSLLEFSDDDKLIENCSGGEQRRISFACALMHEPRLLILDEPTVGVDPILRNKIWVFLQTLTTTTDTTVIISTQYIQETVNATNIGFIRNGTLLVEEEPQKIIQNLRVDNLEEAFFKLSLQQTEQKDVKRKCLKLIQPDSNKKIIKQNPIDLSLDRFFALLSKNLIHQRRNILMCMFSCFMPLIMIASVYSYGRYPVDLKFGVINFENLNSEASSCLQTNVILKDLSSEDMSPYCNLHNISCRYVMELQDVIDIKKSYKSFEDAKDDVLNGNIYGFILIGKDFSNHLQTRLNNGMDLTYNISDDDVISAYLDQTNYQIANFMKKTLYESYDKFTEKLITDCRRDYNTETLPMKVVAMFGKLNDEFRKTMSVGGVIVYCFFLSSSLSVSAFIEDQAEGIIERVLIAGTQPLEIVLSHLTSSTFIIIIHYIQYYVFLMFIFKDDLYGNHIWASTTIILVGIAGVVYGLSISTLTKSPVVGMFCSSSIFLPVLAIGGVIWPLDGVVFYLRYVSYLLPFTMPTLALTGIMYKGYTILHPVVSMSYLVLIIWILGCLFICFSKLKVKR</sequence>
<feature type="transmembrane region" description="Helical" evidence="5">
    <location>
        <begin position="514"/>
        <end position="537"/>
    </location>
</feature>
<dbReference type="GO" id="GO:0140359">
    <property type="term" value="F:ABC-type transporter activity"/>
    <property type="evidence" value="ECO:0007669"/>
    <property type="project" value="InterPro"/>
</dbReference>
<feature type="transmembrane region" description="Helical" evidence="5">
    <location>
        <begin position="210"/>
        <end position="230"/>
    </location>
</feature>
<evidence type="ECO:0000259" key="6">
    <source>
        <dbReference type="Pfam" id="PF00005"/>
    </source>
</evidence>
<dbReference type="AlphaFoldDB" id="A0A9P0J6P7"/>
<dbReference type="Proteomes" id="UP001153620">
    <property type="component" value="Chromosome 3"/>
</dbReference>
<feature type="transmembrane region" description="Helical" evidence="5">
    <location>
        <begin position="543"/>
        <end position="565"/>
    </location>
</feature>
<dbReference type="PANTHER" id="PTHR43038:SF2">
    <property type="entry name" value="RH61964P"/>
    <property type="match status" value="1"/>
</dbReference>
<feature type="transmembrane region" description="Helical" evidence="5">
    <location>
        <begin position="577"/>
        <end position="597"/>
    </location>
</feature>
<dbReference type="SUPFAM" id="SSF52540">
    <property type="entry name" value="P-loop containing nucleoside triphosphate hydrolases"/>
    <property type="match status" value="1"/>
</dbReference>
<evidence type="ECO:0000313" key="8">
    <source>
        <dbReference type="EMBL" id="CAH1729064.1"/>
    </source>
</evidence>
<proteinExistence type="predicted"/>
<feature type="domain" description="ABC transporter" evidence="6">
    <location>
        <begin position="3"/>
        <end position="81"/>
    </location>
</feature>
<dbReference type="Gene3D" id="3.40.1710.10">
    <property type="entry name" value="abc type-2 transporter like domain"/>
    <property type="match status" value="1"/>
</dbReference>
<reference evidence="8" key="2">
    <citation type="submission" date="2022-10" db="EMBL/GenBank/DDBJ databases">
        <authorList>
            <consortium name="ENA_rothamsted_submissions"/>
            <consortium name="culmorum"/>
            <person name="King R."/>
        </authorList>
    </citation>
    <scope>NUCLEOTIDE SEQUENCE</scope>
</reference>
<dbReference type="PANTHER" id="PTHR43038">
    <property type="entry name" value="ATP-BINDING CASSETTE, SUB-FAMILY H, MEMBER 1"/>
    <property type="match status" value="1"/>
</dbReference>
<evidence type="ECO:0000256" key="3">
    <source>
        <dbReference type="ARBA" id="ARBA00022989"/>
    </source>
</evidence>
<evidence type="ECO:0000256" key="5">
    <source>
        <dbReference type="SAM" id="Phobius"/>
    </source>
</evidence>
<feature type="transmembrane region" description="Helical" evidence="5">
    <location>
        <begin position="407"/>
        <end position="429"/>
    </location>
</feature>
<dbReference type="Pfam" id="PF12698">
    <property type="entry name" value="ABC2_membrane_3"/>
    <property type="match status" value="1"/>
</dbReference>
<keyword evidence="3 5" id="KW-1133">Transmembrane helix</keyword>
<dbReference type="EMBL" id="OU895879">
    <property type="protein sequence ID" value="CAH1729064.1"/>
    <property type="molecule type" value="Genomic_DNA"/>
</dbReference>
<dbReference type="Gene3D" id="3.40.50.300">
    <property type="entry name" value="P-loop containing nucleotide triphosphate hydrolases"/>
    <property type="match status" value="1"/>
</dbReference>
<dbReference type="InterPro" id="IPR003439">
    <property type="entry name" value="ABC_transporter-like_ATP-bd"/>
</dbReference>
<dbReference type="GO" id="GO:0016020">
    <property type="term" value="C:membrane"/>
    <property type="evidence" value="ECO:0007669"/>
    <property type="project" value="UniProtKB-SubCell"/>
</dbReference>
<gene>
    <name evidence="8" type="ORF">CHIRRI_LOCUS11204</name>
</gene>
<evidence type="ECO:0000259" key="7">
    <source>
        <dbReference type="Pfam" id="PF12698"/>
    </source>
</evidence>
<evidence type="ECO:0000256" key="4">
    <source>
        <dbReference type="ARBA" id="ARBA00023136"/>
    </source>
</evidence>
<keyword evidence="9" id="KW-1185">Reference proteome</keyword>
<feature type="domain" description="ABC-2 type transporter transmembrane" evidence="7">
    <location>
        <begin position="215"/>
        <end position="591"/>
    </location>
</feature>
<evidence type="ECO:0000256" key="1">
    <source>
        <dbReference type="ARBA" id="ARBA00004141"/>
    </source>
</evidence>
<dbReference type="InterPro" id="IPR027417">
    <property type="entry name" value="P-loop_NTPase"/>
</dbReference>
<keyword evidence="4 5" id="KW-0472">Membrane</keyword>
<feature type="transmembrane region" description="Helical" evidence="5">
    <location>
        <begin position="484"/>
        <end position="502"/>
    </location>
</feature>
<dbReference type="Pfam" id="PF00005">
    <property type="entry name" value="ABC_tran"/>
    <property type="match status" value="1"/>
</dbReference>
<reference evidence="8" key="1">
    <citation type="submission" date="2022-01" db="EMBL/GenBank/DDBJ databases">
        <authorList>
            <person name="King R."/>
        </authorList>
    </citation>
    <scope>NUCLEOTIDE SEQUENCE</scope>
</reference>